<evidence type="ECO:0000313" key="4">
    <source>
        <dbReference type="EMBL" id="BBX25559.1"/>
    </source>
</evidence>
<dbReference type="PANTHER" id="PTHR31793">
    <property type="entry name" value="4-HYDROXYBENZOYL-COA THIOESTERASE FAMILY MEMBER"/>
    <property type="match status" value="1"/>
</dbReference>
<dbReference type="SUPFAM" id="SSF54637">
    <property type="entry name" value="Thioesterase/thiol ester dehydrase-isomerase"/>
    <property type="match status" value="1"/>
</dbReference>
<proteinExistence type="inferred from homology"/>
<dbReference type="Gene3D" id="3.10.129.10">
    <property type="entry name" value="Hotdog Thioesterase"/>
    <property type="match status" value="1"/>
</dbReference>
<comment type="similarity">
    <text evidence="1">Belongs to the 4-hydroxybenzoyl-CoA thioesterase family.</text>
</comment>
<dbReference type="AlphaFoldDB" id="A0A6N4UMA8"/>
<reference evidence="4 5" key="1">
    <citation type="journal article" date="2019" name="Emerg. Microbes Infect.">
        <title>Comprehensive subspecies identification of 175 nontuberculous mycobacteria species based on 7547 genomic profiles.</title>
        <authorList>
            <person name="Matsumoto Y."/>
            <person name="Kinjo T."/>
            <person name="Motooka D."/>
            <person name="Nabeya D."/>
            <person name="Jung N."/>
            <person name="Uechi K."/>
            <person name="Horii T."/>
            <person name="Iida T."/>
            <person name="Fujita J."/>
            <person name="Nakamura S."/>
        </authorList>
    </citation>
    <scope>NUCLEOTIDE SEQUENCE [LARGE SCALE GENOMIC DNA]</scope>
    <source>
        <strain evidence="4 5">JCM 12272</strain>
    </source>
</reference>
<dbReference type="CDD" id="cd00586">
    <property type="entry name" value="4HBT"/>
    <property type="match status" value="1"/>
</dbReference>
<dbReference type="InterPro" id="IPR006683">
    <property type="entry name" value="Thioestr_dom"/>
</dbReference>
<evidence type="ECO:0000256" key="1">
    <source>
        <dbReference type="ARBA" id="ARBA00005953"/>
    </source>
</evidence>
<dbReference type="KEGG" id="malv:MALV_06840"/>
<dbReference type="GO" id="GO:0047617">
    <property type="term" value="F:fatty acyl-CoA hydrolase activity"/>
    <property type="evidence" value="ECO:0007669"/>
    <property type="project" value="TreeGrafter"/>
</dbReference>
<evidence type="ECO:0000259" key="3">
    <source>
        <dbReference type="Pfam" id="PF03061"/>
    </source>
</evidence>
<keyword evidence="2" id="KW-0378">Hydrolase</keyword>
<keyword evidence="5" id="KW-1185">Reference proteome</keyword>
<evidence type="ECO:0000256" key="2">
    <source>
        <dbReference type="ARBA" id="ARBA00022801"/>
    </source>
</evidence>
<feature type="domain" description="Thioesterase" evidence="3">
    <location>
        <begin position="18"/>
        <end position="94"/>
    </location>
</feature>
<organism evidence="4 5">
    <name type="scientific">Mycolicibacterium alvei</name>
    <dbReference type="NCBI Taxonomy" id="67081"/>
    <lineage>
        <taxon>Bacteria</taxon>
        <taxon>Bacillati</taxon>
        <taxon>Actinomycetota</taxon>
        <taxon>Actinomycetes</taxon>
        <taxon>Mycobacteriales</taxon>
        <taxon>Mycobacteriaceae</taxon>
        <taxon>Mycolicibacterium</taxon>
    </lineage>
</organism>
<dbReference type="Pfam" id="PF03061">
    <property type="entry name" value="4HBT"/>
    <property type="match status" value="1"/>
</dbReference>
<sequence>MTRYSFGIVPRYAEIDQQGVVFNGHYLTWFDEACTGLFDHLKVSYADLIADGLDMQVVHSEIDFRSPVRWRESVRVAVQCEHIGTTSFTLSFTVLGTDAAGDEQPRVCGRNVYVVVSTDDWSKRPVPDRVRTALSSVARQ</sequence>
<dbReference type="EMBL" id="AP022565">
    <property type="protein sequence ID" value="BBX25559.1"/>
    <property type="molecule type" value="Genomic_DNA"/>
</dbReference>
<dbReference type="RefSeq" id="WP_179964467.1">
    <property type="nucleotide sequence ID" value="NZ_AP022565.1"/>
</dbReference>
<dbReference type="InterPro" id="IPR050563">
    <property type="entry name" value="4-hydroxybenzoyl-CoA_TE"/>
</dbReference>
<protein>
    <submittedName>
        <fullName evidence="4">4-hydroxybenzoyl-CoA thioesterase</fullName>
    </submittedName>
</protein>
<dbReference type="PANTHER" id="PTHR31793:SF27">
    <property type="entry name" value="NOVEL THIOESTERASE SUPERFAMILY DOMAIN AND SAPOSIN A-TYPE DOMAIN CONTAINING PROTEIN (0610012H03RIK)"/>
    <property type="match status" value="1"/>
</dbReference>
<dbReference type="InterPro" id="IPR029069">
    <property type="entry name" value="HotDog_dom_sf"/>
</dbReference>
<dbReference type="Proteomes" id="UP000466906">
    <property type="component" value="Chromosome"/>
</dbReference>
<evidence type="ECO:0000313" key="5">
    <source>
        <dbReference type="Proteomes" id="UP000466906"/>
    </source>
</evidence>
<accession>A0A6N4UMA8</accession>
<gene>
    <name evidence="4" type="ORF">MALV_06840</name>
</gene>
<name>A0A6N4UMA8_9MYCO</name>